<feature type="signal peptide" evidence="3">
    <location>
        <begin position="1"/>
        <end position="19"/>
    </location>
</feature>
<evidence type="ECO:0000256" key="1">
    <source>
        <dbReference type="ARBA" id="ARBA00004613"/>
    </source>
</evidence>
<reference evidence="6" key="1">
    <citation type="submission" date="2025-08" db="UniProtKB">
        <authorList>
            <consortium name="RefSeq"/>
        </authorList>
    </citation>
    <scope>IDENTIFICATION</scope>
    <source>
        <tissue evidence="6">Whole Larva</tissue>
    </source>
</reference>
<evidence type="ECO:0000256" key="2">
    <source>
        <dbReference type="ARBA" id="ARBA00022525"/>
    </source>
</evidence>
<sequence length="234" mass="26466">MMMLQTIALICGCITMATGCSKTMINGHGVTNGDKNMILDYHNRMRQSVAMGQISGQPTAANMMEMKWDDELAQRAQKWTTSCLAETHDGARHSSRFPVGQNIATMWTTARPRTALDMMANFDYAIGRWFDEYKYYSYGPINPYSHSTAHYTQMIWAETNLIGCGFAFYFDAAKGFTKNYVCNYGSSGNVVGQLPYAKGRPSCERFNLVPSRKYTGLCDKSNRYFYDLQTNYIG</sequence>
<evidence type="ECO:0000313" key="6">
    <source>
        <dbReference type="RefSeq" id="XP_017774052.1"/>
    </source>
</evidence>
<dbReference type="PANTHER" id="PTHR10334">
    <property type="entry name" value="CYSTEINE-RICH SECRETORY PROTEIN-RELATED"/>
    <property type="match status" value="1"/>
</dbReference>
<dbReference type="PRINTS" id="PR00838">
    <property type="entry name" value="V5ALLERGEN"/>
</dbReference>
<evidence type="ECO:0000256" key="3">
    <source>
        <dbReference type="SAM" id="SignalP"/>
    </source>
</evidence>
<dbReference type="Gene3D" id="3.40.33.10">
    <property type="entry name" value="CAP"/>
    <property type="match status" value="1"/>
</dbReference>
<comment type="subcellular location">
    <subcellularLocation>
        <location evidence="1">Secreted</location>
    </subcellularLocation>
</comment>
<accession>A0ABM1MHK2</accession>
<evidence type="ECO:0000313" key="5">
    <source>
        <dbReference type="Proteomes" id="UP000695000"/>
    </source>
</evidence>
<dbReference type="PRINTS" id="PR00837">
    <property type="entry name" value="V5TPXLIKE"/>
</dbReference>
<dbReference type="InterPro" id="IPR035940">
    <property type="entry name" value="CAP_sf"/>
</dbReference>
<dbReference type="SMART" id="SM00198">
    <property type="entry name" value="SCP"/>
    <property type="match status" value="1"/>
</dbReference>
<organism evidence="5 6">
    <name type="scientific">Nicrophorus vespilloides</name>
    <name type="common">Boreal carrion beetle</name>
    <dbReference type="NCBI Taxonomy" id="110193"/>
    <lineage>
        <taxon>Eukaryota</taxon>
        <taxon>Metazoa</taxon>
        <taxon>Ecdysozoa</taxon>
        <taxon>Arthropoda</taxon>
        <taxon>Hexapoda</taxon>
        <taxon>Insecta</taxon>
        <taxon>Pterygota</taxon>
        <taxon>Neoptera</taxon>
        <taxon>Endopterygota</taxon>
        <taxon>Coleoptera</taxon>
        <taxon>Polyphaga</taxon>
        <taxon>Staphyliniformia</taxon>
        <taxon>Silphidae</taxon>
        <taxon>Nicrophorinae</taxon>
        <taxon>Nicrophorus</taxon>
    </lineage>
</organism>
<protein>
    <submittedName>
        <fullName evidence="6">Venom allergen 5-like</fullName>
    </submittedName>
</protein>
<dbReference type="InterPro" id="IPR001283">
    <property type="entry name" value="CRISP-related"/>
</dbReference>
<dbReference type="RefSeq" id="XP_017774052.1">
    <property type="nucleotide sequence ID" value="XM_017918563.1"/>
</dbReference>
<keyword evidence="5" id="KW-1185">Reference proteome</keyword>
<proteinExistence type="predicted"/>
<name>A0ABM1MHK2_NICVS</name>
<dbReference type="Pfam" id="PF00188">
    <property type="entry name" value="CAP"/>
    <property type="match status" value="1"/>
</dbReference>
<feature type="chain" id="PRO_5047512449" evidence="3">
    <location>
        <begin position="20"/>
        <end position="234"/>
    </location>
</feature>
<dbReference type="GeneID" id="108560850"/>
<keyword evidence="3" id="KW-0732">Signal</keyword>
<evidence type="ECO:0000259" key="4">
    <source>
        <dbReference type="SMART" id="SM00198"/>
    </source>
</evidence>
<dbReference type="CDD" id="cd05380">
    <property type="entry name" value="CAP_euk"/>
    <property type="match status" value="1"/>
</dbReference>
<gene>
    <name evidence="6" type="primary">LOC108560850</name>
</gene>
<keyword evidence="2" id="KW-0964">Secreted</keyword>
<dbReference type="InterPro" id="IPR014044">
    <property type="entry name" value="CAP_dom"/>
</dbReference>
<dbReference type="InterPro" id="IPR002413">
    <property type="entry name" value="V5_allergen-like"/>
</dbReference>
<dbReference type="SUPFAM" id="SSF55797">
    <property type="entry name" value="PR-1-like"/>
    <property type="match status" value="1"/>
</dbReference>
<dbReference type="Proteomes" id="UP000695000">
    <property type="component" value="Unplaced"/>
</dbReference>
<feature type="domain" description="SCP" evidence="4">
    <location>
        <begin position="33"/>
        <end position="192"/>
    </location>
</feature>